<evidence type="ECO:0000313" key="4">
    <source>
        <dbReference type="Proteomes" id="UP000077069"/>
    </source>
</evidence>
<protein>
    <submittedName>
        <fullName evidence="3">HET-domain-containing protein</fullName>
    </submittedName>
</protein>
<dbReference type="Pfam" id="PF06985">
    <property type="entry name" value="HET"/>
    <property type="match status" value="1"/>
</dbReference>
<proteinExistence type="predicted"/>
<name>A0A177CQA8_9PLEO</name>
<dbReference type="AlphaFoldDB" id="A0A177CQA8"/>
<keyword evidence="4" id="KW-1185">Reference proteome</keyword>
<dbReference type="GeneID" id="28757502"/>
<dbReference type="EMBL" id="KV441549">
    <property type="protein sequence ID" value="OAG09704.1"/>
    <property type="molecule type" value="Genomic_DNA"/>
</dbReference>
<evidence type="ECO:0000313" key="3">
    <source>
        <dbReference type="EMBL" id="OAG09704.1"/>
    </source>
</evidence>
<feature type="domain" description="DUF8212" evidence="2">
    <location>
        <begin position="251"/>
        <end position="272"/>
    </location>
</feature>
<evidence type="ECO:0000259" key="1">
    <source>
        <dbReference type="Pfam" id="PF06985"/>
    </source>
</evidence>
<feature type="domain" description="Heterokaryon incompatibility" evidence="1">
    <location>
        <begin position="24"/>
        <end position="125"/>
    </location>
</feature>
<accession>A0A177CQA8</accession>
<sequence length="272" mass="31989">MIRLLHVRRKEFKEFYESESVPLYAILSHRWMHVQRNGKYRALEISHREFLAGTGDEKGYEKIDKACEAVRDLSQKLVLDLEWIWIDSCCIDNNNNEEHSEAINSMYDWYARSHVCIAYLEEANPFESDKPSEWFKRGWTLQELIAPEVVLFYDKDWIGCGSRNEYTPGVYGGHSFQDRSKELAAITRIDATLLKLNKRKDIKRWLNATPACQKMSWASDRRTSKKEDMAYCLIGIFDIPHMYLKRGEGGRAFIRLQEEIIKQSSDLTLFAW</sequence>
<dbReference type="PANTHER" id="PTHR10622">
    <property type="entry name" value="HET DOMAIN-CONTAINING PROTEIN"/>
    <property type="match status" value="1"/>
</dbReference>
<dbReference type="InterPro" id="IPR010730">
    <property type="entry name" value="HET"/>
</dbReference>
<feature type="non-terminal residue" evidence="3">
    <location>
        <position position="272"/>
    </location>
</feature>
<evidence type="ECO:0000259" key="2">
    <source>
        <dbReference type="Pfam" id="PF26640"/>
    </source>
</evidence>
<dbReference type="RefSeq" id="XP_018040069.1">
    <property type="nucleotide sequence ID" value="XM_018174016.1"/>
</dbReference>
<organism evidence="3 4">
    <name type="scientific">Paraphaeosphaeria sporulosa</name>
    <dbReference type="NCBI Taxonomy" id="1460663"/>
    <lineage>
        <taxon>Eukaryota</taxon>
        <taxon>Fungi</taxon>
        <taxon>Dikarya</taxon>
        <taxon>Ascomycota</taxon>
        <taxon>Pezizomycotina</taxon>
        <taxon>Dothideomycetes</taxon>
        <taxon>Pleosporomycetidae</taxon>
        <taxon>Pleosporales</taxon>
        <taxon>Massarineae</taxon>
        <taxon>Didymosphaeriaceae</taxon>
        <taxon>Paraphaeosphaeria</taxon>
    </lineage>
</organism>
<dbReference type="OrthoDB" id="194358at2759"/>
<gene>
    <name evidence="3" type="ORF">CC84DRAFT_1083712</name>
</gene>
<dbReference type="Proteomes" id="UP000077069">
    <property type="component" value="Unassembled WGS sequence"/>
</dbReference>
<dbReference type="InParanoid" id="A0A177CQA8"/>
<dbReference type="InterPro" id="IPR058525">
    <property type="entry name" value="DUF8212"/>
</dbReference>
<dbReference type="STRING" id="1460663.A0A177CQA8"/>
<dbReference type="Pfam" id="PF26640">
    <property type="entry name" value="DUF8212"/>
    <property type="match status" value="1"/>
</dbReference>
<reference evidence="3 4" key="1">
    <citation type="submission" date="2016-05" db="EMBL/GenBank/DDBJ databases">
        <title>Comparative analysis of secretome profiles of manganese(II)-oxidizing ascomycete fungi.</title>
        <authorList>
            <consortium name="DOE Joint Genome Institute"/>
            <person name="Zeiner C.A."/>
            <person name="Purvine S.O."/>
            <person name="Zink E.M."/>
            <person name="Wu S."/>
            <person name="Pasa-Tolic L."/>
            <person name="Chaput D.L."/>
            <person name="Haridas S."/>
            <person name="Grigoriev I.V."/>
            <person name="Santelli C.M."/>
            <person name="Hansel C.M."/>
        </authorList>
    </citation>
    <scope>NUCLEOTIDE SEQUENCE [LARGE SCALE GENOMIC DNA]</scope>
    <source>
        <strain evidence="3 4">AP3s5-JAC2a</strain>
    </source>
</reference>
<dbReference type="PANTHER" id="PTHR10622:SF12">
    <property type="entry name" value="HET DOMAIN-CONTAINING PROTEIN"/>
    <property type="match status" value="1"/>
</dbReference>